<comment type="caution">
    <text evidence="1">The sequence shown here is derived from an EMBL/GenBank/DDBJ whole genome shotgun (WGS) entry which is preliminary data.</text>
</comment>
<accession>A0A3M7SB02</accession>
<organism evidence="1 2">
    <name type="scientific">Brachionus plicatilis</name>
    <name type="common">Marine rotifer</name>
    <name type="synonym">Brachionus muelleri</name>
    <dbReference type="NCBI Taxonomy" id="10195"/>
    <lineage>
        <taxon>Eukaryota</taxon>
        <taxon>Metazoa</taxon>
        <taxon>Spiralia</taxon>
        <taxon>Gnathifera</taxon>
        <taxon>Rotifera</taxon>
        <taxon>Eurotatoria</taxon>
        <taxon>Monogononta</taxon>
        <taxon>Pseudotrocha</taxon>
        <taxon>Ploima</taxon>
        <taxon>Brachionidae</taxon>
        <taxon>Brachionus</taxon>
    </lineage>
</organism>
<reference evidence="1 2" key="1">
    <citation type="journal article" date="2018" name="Sci. Rep.">
        <title>Genomic signatures of local adaptation to the degree of environmental predictability in rotifers.</title>
        <authorList>
            <person name="Franch-Gras L."/>
            <person name="Hahn C."/>
            <person name="Garcia-Roger E.M."/>
            <person name="Carmona M.J."/>
            <person name="Serra M."/>
            <person name="Gomez A."/>
        </authorList>
    </citation>
    <scope>NUCLEOTIDE SEQUENCE [LARGE SCALE GENOMIC DNA]</scope>
    <source>
        <strain evidence="1">HYR1</strain>
    </source>
</reference>
<proteinExistence type="predicted"/>
<sequence length="62" mass="7383">MATGFFLPPNEFFFHLATRRHCLKNLLTIHQIQKPKPFLFSLVYCLFKSLGVNIRARQLKKY</sequence>
<protein>
    <submittedName>
        <fullName evidence="1">Uncharacterized protein</fullName>
    </submittedName>
</protein>
<name>A0A3M7SB02_BRAPC</name>
<dbReference type="AlphaFoldDB" id="A0A3M7SB02"/>
<gene>
    <name evidence="1" type="ORF">BpHYR1_014318</name>
</gene>
<evidence type="ECO:0000313" key="1">
    <source>
        <dbReference type="EMBL" id="RNA32909.1"/>
    </source>
</evidence>
<keyword evidence="2" id="KW-1185">Reference proteome</keyword>
<dbReference type="Proteomes" id="UP000276133">
    <property type="component" value="Unassembled WGS sequence"/>
</dbReference>
<evidence type="ECO:0000313" key="2">
    <source>
        <dbReference type="Proteomes" id="UP000276133"/>
    </source>
</evidence>
<dbReference type="EMBL" id="REGN01001727">
    <property type="protein sequence ID" value="RNA32909.1"/>
    <property type="molecule type" value="Genomic_DNA"/>
</dbReference>